<protein>
    <submittedName>
        <fullName evidence="5">Propionyl-CoA synthetase</fullName>
        <ecNumber evidence="5">6.2.1.17</ecNumber>
    </submittedName>
</protein>
<dbReference type="InterPro" id="IPR025110">
    <property type="entry name" value="AMP-bd_C"/>
</dbReference>
<evidence type="ECO:0000313" key="6">
    <source>
        <dbReference type="Proteomes" id="UP000288212"/>
    </source>
</evidence>
<evidence type="ECO:0000259" key="3">
    <source>
        <dbReference type="Pfam" id="PF13193"/>
    </source>
</evidence>
<feature type="domain" description="Acetyl-coenzyme A synthetase N-terminal" evidence="4">
    <location>
        <begin position="3"/>
        <end position="58"/>
    </location>
</feature>
<reference evidence="5 6" key="1">
    <citation type="journal article" date="2011" name="Front. Microbiol.">
        <title>Genomic signatures of strain selection and enhancement in Bacillus atrophaeus var. globigii, a historical biowarfare simulant.</title>
        <authorList>
            <person name="Gibbons H.S."/>
            <person name="Broomall S.M."/>
            <person name="McNew L.A."/>
            <person name="Daligault H."/>
            <person name="Chapman C."/>
            <person name="Bruce D."/>
            <person name="Karavis M."/>
            <person name="Krepps M."/>
            <person name="McGregor P.A."/>
            <person name="Hong C."/>
            <person name="Park K.H."/>
            <person name="Akmal A."/>
            <person name="Feldman A."/>
            <person name="Lin J.S."/>
            <person name="Chang W.E."/>
            <person name="Higgs B.W."/>
            <person name="Demirev P."/>
            <person name="Lindquist J."/>
            <person name="Liem A."/>
            <person name="Fochler E."/>
            <person name="Read T.D."/>
            <person name="Tapia R."/>
            <person name="Johnson S."/>
            <person name="Bishop-Lilly K.A."/>
            <person name="Detter C."/>
            <person name="Han C."/>
            <person name="Sozhamannan S."/>
            <person name="Rosenzweig C.N."/>
            <person name="Skowronski E.W."/>
        </authorList>
    </citation>
    <scope>NUCLEOTIDE SEQUENCE [LARGE SCALE GENOMIC DNA]</scope>
    <source>
        <strain evidence="5 6">AK5</strain>
    </source>
</reference>
<feature type="domain" description="AMP-binding enzyme C-terminal" evidence="3">
    <location>
        <begin position="518"/>
        <end position="597"/>
    </location>
</feature>
<dbReference type="PANTHER" id="PTHR43347:SF3">
    <property type="entry name" value="ACYL-COA SYNTHETASE SHORT-CHAIN FAMILY MEMBER 3, MITOCHONDRIAL"/>
    <property type="match status" value="1"/>
</dbReference>
<dbReference type="EMBL" id="PIPI01000001">
    <property type="protein sequence ID" value="RUO21785.1"/>
    <property type="molecule type" value="Genomic_DNA"/>
</dbReference>
<dbReference type="Gene3D" id="3.30.300.30">
    <property type="match status" value="1"/>
</dbReference>
<dbReference type="InterPro" id="IPR042099">
    <property type="entry name" value="ANL_N_sf"/>
</dbReference>
<dbReference type="Gene3D" id="3.40.50.12780">
    <property type="entry name" value="N-terminal domain of ligase-like"/>
    <property type="match status" value="1"/>
</dbReference>
<dbReference type="EC" id="6.2.1.17" evidence="5"/>
<dbReference type="GO" id="GO:0050218">
    <property type="term" value="F:propionate-CoA ligase activity"/>
    <property type="evidence" value="ECO:0007669"/>
    <property type="project" value="UniProtKB-EC"/>
</dbReference>
<dbReference type="CDD" id="cd05967">
    <property type="entry name" value="PrpE"/>
    <property type="match status" value="1"/>
</dbReference>
<dbReference type="Pfam" id="PF16177">
    <property type="entry name" value="ACAS_N"/>
    <property type="match status" value="1"/>
</dbReference>
<dbReference type="InterPro" id="IPR000873">
    <property type="entry name" value="AMP-dep_synth/lig_dom"/>
</dbReference>
<dbReference type="SUPFAM" id="SSF56801">
    <property type="entry name" value="Acetyl-CoA synthetase-like"/>
    <property type="match status" value="1"/>
</dbReference>
<accession>A0A432VYQ1</accession>
<evidence type="ECO:0000259" key="4">
    <source>
        <dbReference type="Pfam" id="PF16177"/>
    </source>
</evidence>
<dbReference type="InterPro" id="IPR045851">
    <property type="entry name" value="AMP-bd_C_sf"/>
</dbReference>
<dbReference type="Pfam" id="PF13193">
    <property type="entry name" value="AMP-binding_C"/>
    <property type="match status" value="1"/>
</dbReference>
<evidence type="ECO:0000259" key="2">
    <source>
        <dbReference type="Pfam" id="PF00501"/>
    </source>
</evidence>
<dbReference type="InterPro" id="IPR032387">
    <property type="entry name" value="ACAS_N"/>
</dbReference>
<keyword evidence="5" id="KW-0436">Ligase</keyword>
<feature type="domain" description="AMP-dependent synthetase/ligase" evidence="2">
    <location>
        <begin position="69"/>
        <end position="453"/>
    </location>
</feature>
<dbReference type="PROSITE" id="PS00455">
    <property type="entry name" value="AMP_BINDING"/>
    <property type="match status" value="1"/>
</dbReference>
<dbReference type="FunFam" id="3.40.50.12780:FF:000011">
    <property type="entry name" value="Acetyl-coenzyme A synthetase 2-like, mitochondrial"/>
    <property type="match status" value="1"/>
</dbReference>
<dbReference type="Proteomes" id="UP000288212">
    <property type="component" value="Unassembled WGS sequence"/>
</dbReference>
<dbReference type="PANTHER" id="PTHR43347">
    <property type="entry name" value="ACYL-COA SYNTHETASE"/>
    <property type="match status" value="1"/>
</dbReference>
<sequence>MSYQLQHQESINNPEQYWRRQASKLAWYQQPTQTLSYTDGNDPESYQWFADGELNLSYLTLDYHVEHGRGDQVAIFYDSPVTGVQTSYTYAQLRDEVACFAGVLQKHGVSKGDRVVIYMPMIPQAAIAMLAVARLGAIHSVVFGGFAAHELAVRIDDAEPKVVVSASHGIEPHRLVPYKPLLDKAIEKAEFKPQASIIYQRLQVPADKQVKLDLNPGFDFDWQTEMSAAQPVAPVAVKSTDPLYILYTSGTTGKPKGVVRDSGGYATALHFSMQSVYNLKPGDTMFTASDVGWVVGHSYIVYGPLLLGCSTVLYEGKPVFTPDAGAFWRIAEQYQAKVIFAAPTAFRAIRKEDPNGDFLKHYDLSRVETIFMAGERLDPATYEWAQDVSGKPVVDHWWQTESGWPICANPTGIETLATKVGSSSVPVPGYQVQVLDDLGEPVAANQQGNIVIQLPLPPGCLAGIWQNPERFRSSYLQQFPGYYSSGDGGYIDEDGYVFIMGRTDDVINVAGHRLSTGEMEEVVASHSAVAECCVIGAHDSLKGQQPLGLGIMKNGVDISAEQLEKELVALVREEIGALACFKTVVVVKRLPKTRSGKILRKIVRNIADGQSYSVPSTIDDPESLAEIAEALAQRTTS</sequence>
<dbReference type="AlphaFoldDB" id="A0A432VYQ1"/>
<name>A0A432VYQ1_9GAMM</name>
<dbReference type="RefSeq" id="WP_126790936.1">
    <property type="nucleotide sequence ID" value="NZ_PIPI01000001.1"/>
</dbReference>
<dbReference type="Pfam" id="PF00501">
    <property type="entry name" value="AMP-binding"/>
    <property type="match status" value="1"/>
</dbReference>
<organism evidence="5 6">
    <name type="scientific">Aliidiomarina haloalkalitolerans</name>
    <dbReference type="NCBI Taxonomy" id="859059"/>
    <lineage>
        <taxon>Bacteria</taxon>
        <taxon>Pseudomonadati</taxon>
        <taxon>Pseudomonadota</taxon>
        <taxon>Gammaproteobacteria</taxon>
        <taxon>Alteromonadales</taxon>
        <taxon>Idiomarinaceae</taxon>
        <taxon>Aliidiomarina</taxon>
    </lineage>
</organism>
<dbReference type="GO" id="GO:0070013">
    <property type="term" value="C:intracellular organelle lumen"/>
    <property type="evidence" value="ECO:0007669"/>
    <property type="project" value="UniProtKB-ARBA"/>
</dbReference>
<dbReference type="InterPro" id="IPR020845">
    <property type="entry name" value="AMP-binding_CS"/>
</dbReference>
<evidence type="ECO:0000256" key="1">
    <source>
        <dbReference type="ARBA" id="ARBA00006432"/>
    </source>
</evidence>
<comment type="caution">
    <text evidence="5">The sequence shown here is derived from an EMBL/GenBank/DDBJ whole genome shotgun (WGS) entry which is preliminary data.</text>
</comment>
<keyword evidence="6" id="KW-1185">Reference proteome</keyword>
<gene>
    <name evidence="5" type="primary">prpE</name>
    <name evidence="5" type="synonym">yahU</name>
    <name evidence="5" type="ORF">CWE06_02755</name>
</gene>
<dbReference type="OrthoDB" id="9803968at2"/>
<proteinExistence type="inferred from homology"/>
<dbReference type="FunFam" id="3.30.300.30:FF:000017">
    <property type="entry name" value="Acyl-CoA synthetase short-chain family member 3"/>
    <property type="match status" value="1"/>
</dbReference>
<comment type="similarity">
    <text evidence="1">Belongs to the ATP-dependent AMP-binding enzyme family.</text>
</comment>
<evidence type="ECO:0000313" key="5">
    <source>
        <dbReference type="EMBL" id="RUO21785.1"/>
    </source>
</evidence>